<dbReference type="GO" id="GO:0016503">
    <property type="term" value="F:pheromone receptor activity"/>
    <property type="evidence" value="ECO:0007669"/>
    <property type="project" value="InterPro"/>
</dbReference>
<comment type="function">
    <text evidence="1">Putative pheromone receptor.</text>
</comment>
<keyword evidence="11" id="KW-0325">Glycoprotein</keyword>
<organism evidence="15 16">
    <name type="scientific">Sciurus carolinensis</name>
    <name type="common">Eastern gray squirrel</name>
    <dbReference type="NCBI Taxonomy" id="30640"/>
    <lineage>
        <taxon>Eukaryota</taxon>
        <taxon>Metazoa</taxon>
        <taxon>Chordata</taxon>
        <taxon>Craniata</taxon>
        <taxon>Vertebrata</taxon>
        <taxon>Euteleostomi</taxon>
        <taxon>Mammalia</taxon>
        <taxon>Eutheria</taxon>
        <taxon>Euarchontoglires</taxon>
        <taxon>Glires</taxon>
        <taxon>Rodentia</taxon>
        <taxon>Sciuromorpha</taxon>
        <taxon>Sciuridae</taxon>
        <taxon>Sciurinae</taxon>
        <taxon>Sciurini</taxon>
        <taxon>Sciurus</taxon>
    </lineage>
</organism>
<comment type="similarity">
    <text evidence="3 13">Belongs to the G-protein coupled receptor 1 family.</text>
</comment>
<keyword evidence="10 13" id="KW-0675">Receptor</keyword>
<evidence type="ECO:0000256" key="8">
    <source>
        <dbReference type="ARBA" id="ARBA00023040"/>
    </source>
</evidence>
<keyword evidence="4 13" id="KW-1003">Cell membrane</keyword>
<gene>
    <name evidence="15" type="ORF">SUZIE_131535</name>
</gene>
<keyword evidence="16" id="KW-1185">Reference proteome</keyword>
<keyword evidence="9 13" id="KW-0472">Membrane</keyword>
<evidence type="ECO:0000313" key="15">
    <source>
        <dbReference type="EMBL" id="MBZ3875157.1"/>
    </source>
</evidence>
<dbReference type="FunFam" id="1.20.1070.10:FF:000033">
    <property type="entry name" value="Vomeronasal type-1 receptor"/>
    <property type="match status" value="1"/>
</dbReference>
<name>A0AA41MNT9_SCICA</name>
<keyword evidence="12 13" id="KW-0807">Transducer</keyword>
<comment type="subcellular location">
    <subcellularLocation>
        <location evidence="2 13">Cell membrane</location>
        <topology evidence="2 13">Multi-pass membrane protein</topology>
    </subcellularLocation>
</comment>
<evidence type="ECO:0000256" key="3">
    <source>
        <dbReference type="ARBA" id="ARBA00010663"/>
    </source>
</evidence>
<dbReference type="Gene3D" id="1.20.1070.10">
    <property type="entry name" value="Rhodopsin 7-helix transmembrane proteins"/>
    <property type="match status" value="1"/>
</dbReference>
<dbReference type="SUPFAM" id="SSF81321">
    <property type="entry name" value="Family A G protein-coupled receptor-like"/>
    <property type="match status" value="1"/>
</dbReference>
<keyword evidence="5 13" id="KW-0589">Pheromone response</keyword>
<feature type="transmembrane region" description="Helical" evidence="13">
    <location>
        <begin position="83"/>
        <end position="110"/>
    </location>
</feature>
<feature type="transmembrane region" description="Helical" evidence="13">
    <location>
        <begin position="236"/>
        <end position="260"/>
    </location>
</feature>
<feature type="domain" description="G-protein coupled receptors family 1 profile" evidence="14">
    <location>
        <begin position="19"/>
        <end position="286"/>
    </location>
</feature>
<proteinExistence type="inferred from homology"/>
<evidence type="ECO:0000256" key="1">
    <source>
        <dbReference type="ARBA" id="ARBA00003878"/>
    </source>
</evidence>
<keyword evidence="6 13" id="KW-0812">Transmembrane</keyword>
<accession>A0AA41MNT9</accession>
<dbReference type="AlphaFoldDB" id="A0AA41MNT9"/>
<keyword evidence="7 13" id="KW-1133">Transmembrane helix</keyword>
<evidence type="ECO:0000256" key="5">
    <source>
        <dbReference type="ARBA" id="ARBA00022507"/>
    </source>
</evidence>
<feature type="transmembrane region" description="Helical" evidence="13">
    <location>
        <begin position="180"/>
        <end position="207"/>
    </location>
</feature>
<dbReference type="InterPro" id="IPR017452">
    <property type="entry name" value="GPCR_Rhodpsn_7TM"/>
</dbReference>
<comment type="caution">
    <text evidence="15">The sequence shown here is derived from an EMBL/GenBank/DDBJ whole genome shotgun (WGS) entry which is preliminary data.</text>
</comment>
<dbReference type="GO" id="GO:0007606">
    <property type="term" value="P:sensory perception of chemical stimulus"/>
    <property type="evidence" value="ECO:0007669"/>
    <property type="project" value="UniProtKB-ARBA"/>
</dbReference>
<evidence type="ECO:0000256" key="7">
    <source>
        <dbReference type="ARBA" id="ARBA00022989"/>
    </source>
</evidence>
<dbReference type="PRINTS" id="PR01534">
    <property type="entry name" value="VOMERONASL1R"/>
</dbReference>
<evidence type="ECO:0000256" key="2">
    <source>
        <dbReference type="ARBA" id="ARBA00004651"/>
    </source>
</evidence>
<dbReference type="GO" id="GO:0005886">
    <property type="term" value="C:plasma membrane"/>
    <property type="evidence" value="ECO:0007669"/>
    <property type="project" value="UniProtKB-SubCell"/>
</dbReference>
<dbReference type="Pfam" id="PF03402">
    <property type="entry name" value="V1R"/>
    <property type="match status" value="1"/>
</dbReference>
<feature type="transmembrane region" description="Helical" evidence="13">
    <location>
        <begin position="131"/>
        <end position="150"/>
    </location>
</feature>
<dbReference type="GO" id="GO:0019236">
    <property type="term" value="P:response to pheromone"/>
    <property type="evidence" value="ECO:0007669"/>
    <property type="project" value="UniProtKB-KW"/>
</dbReference>
<sequence length="300" mass="34150">MTSMGLRLGIISLLQIVIGTLGNFSLLFHHACLYFSGFRSRSTDLIVRHLTVANSLVIVSRGIPEVMAEFGVECFLNDLGCKLVFYIHRVARGVSVTTTCFLSILQYIIISPRNSRWGELRVKAQKYIGPFNILCWVLHMLLNIRAPMLITDKWSNNNVSRGIEFLYCSVVLQDKDTDSVFAALIFSHDILCLELMIWGSGSMVFILHRHMQHVHHIHGHHVSSRPSSETRAIQNILVLASAFIFSYALSSISHVCFSLFDKTAWWLVHTSAFINACFPTASPFILMRREHCVSRHTWRK</sequence>
<evidence type="ECO:0000256" key="12">
    <source>
        <dbReference type="ARBA" id="ARBA00023224"/>
    </source>
</evidence>
<evidence type="ECO:0000256" key="6">
    <source>
        <dbReference type="ARBA" id="ARBA00022692"/>
    </source>
</evidence>
<reference evidence="15" key="1">
    <citation type="submission" date="2020-03" db="EMBL/GenBank/DDBJ databases">
        <title>Studies in the Genomics of Life Span.</title>
        <authorList>
            <person name="Glass D."/>
        </authorList>
    </citation>
    <scope>NUCLEOTIDE SEQUENCE</scope>
    <source>
        <strain evidence="15">SUZIE</strain>
        <tissue evidence="15">Muscle</tissue>
    </source>
</reference>
<evidence type="ECO:0000256" key="4">
    <source>
        <dbReference type="ARBA" id="ARBA00022475"/>
    </source>
</evidence>
<protein>
    <recommendedName>
        <fullName evidence="13">Vomeronasal type-1 receptor</fullName>
    </recommendedName>
</protein>
<dbReference type="PROSITE" id="PS50262">
    <property type="entry name" value="G_PROTEIN_RECEP_F1_2"/>
    <property type="match status" value="1"/>
</dbReference>
<evidence type="ECO:0000256" key="11">
    <source>
        <dbReference type="ARBA" id="ARBA00023180"/>
    </source>
</evidence>
<dbReference type="EMBL" id="JAATJV010244189">
    <property type="protein sequence ID" value="MBZ3875157.1"/>
    <property type="molecule type" value="Genomic_DNA"/>
</dbReference>
<evidence type="ECO:0000256" key="9">
    <source>
        <dbReference type="ARBA" id="ARBA00023136"/>
    </source>
</evidence>
<evidence type="ECO:0000256" key="13">
    <source>
        <dbReference type="RuleBase" id="RU364061"/>
    </source>
</evidence>
<evidence type="ECO:0000259" key="14">
    <source>
        <dbReference type="PROSITE" id="PS50262"/>
    </source>
</evidence>
<feature type="transmembrane region" description="Helical" evidence="13">
    <location>
        <begin position="266"/>
        <end position="286"/>
    </location>
</feature>
<evidence type="ECO:0000256" key="10">
    <source>
        <dbReference type="ARBA" id="ARBA00023170"/>
    </source>
</evidence>
<dbReference type="Proteomes" id="UP001166674">
    <property type="component" value="Unassembled WGS sequence"/>
</dbReference>
<evidence type="ECO:0000313" key="16">
    <source>
        <dbReference type="Proteomes" id="UP001166674"/>
    </source>
</evidence>
<keyword evidence="8 13" id="KW-0297">G-protein coupled receptor</keyword>
<dbReference type="PANTHER" id="PTHR24062">
    <property type="entry name" value="VOMERONASAL TYPE-1 RECEPTOR"/>
    <property type="match status" value="1"/>
</dbReference>
<dbReference type="InterPro" id="IPR004072">
    <property type="entry name" value="Vmron_rcpt_1"/>
</dbReference>
<feature type="transmembrane region" description="Helical" evidence="13">
    <location>
        <begin position="6"/>
        <end position="33"/>
    </location>
</feature>